<organism evidence="2 3">
    <name type="scientific">Streptomyces badius</name>
    <dbReference type="NCBI Taxonomy" id="1941"/>
    <lineage>
        <taxon>Bacteria</taxon>
        <taxon>Bacillati</taxon>
        <taxon>Actinomycetota</taxon>
        <taxon>Actinomycetes</taxon>
        <taxon>Kitasatosporales</taxon>
        <taxon>Streptomycetaceae</taxon>
        <taxon>Streptomyces</taxon>
    </lineage>
</organism>
<dbReference type="Proteomes" id="UP000659767">
    <property type="component" value="Unassembled WGS sequence"/>
</dbReference>
<dbReference type="EMBL" id="BMSZ01000006">
    <property type="protein sequence ID" value="GGS50117.1"/>
    <property type="molecule type" value="Genomic_DNA"/>
</dbReference>
<feature type="region of interest" description="Disordered" evidence="1">
    <location>
        <begin position="63"/>
        <end position="82"/>
    </location>
</feature>
<protein>
    <submittedName>
        <fullName evidence="2">Uncharacterized protein</fullName>
    </submittedName>
</protein>
<name>A0ABQ2T6S2_STRBA</name>
<reference evidence="3" key="1">
    <citation type="journal article" date="2019" name="Int. J. Syst. Evol. Microbiol.">
        <title>The Global Catalogue of Microorganisms (GCM) 10K type strain sequencing project: providing services to taxonomists for standard genome sequencing and annotation.</title>
        <authorList>
            <consortium name="The Broad Institute Genomics Platform"/>
            <consortium name="The Broad Institute Genome Sequencing Center for Infectious Disease"/>
            <person name="Wu L."/>
            <person name="Ma J."/>
        </authorList>
    </citation>
    <scope>NUCLEOTIDE SEQUENCE [LARGE SCALE GENOMIC DNA]</scope>
    <source>
        <strain evidence="3">JCM 4350</strain>
    </source>
</reference>
<proteinExistence type="predicted"/>
<dbReference type="RefSeq" id="WP_199888168.1">
    <property type="nucleotide sequence ID" value="NZ_BMSZ01000006.1"/>
</dbReference>
<sequence length="82" mass="9437">MARPRKKGLRRSFGAIRKLGRIDERGVAATTEELCRRLPRRHPAPAFGEQHVNAISPAMGRRWRAERRKATVPQRRRRPAGC</sequence>
<comment type="caution">
    <text evidence="2">The sequence shown here is derived from an EMBL/GenBank/DDBJ whole genome shotgun (WGS) entry which is preliminary data.</text>
</comment>
<keyword evidence="3" id="KW-1185">Reference proteome</keyword>
<gene>
    <name evidence="2" type="ORF">GCM10010253_25590</name>
</gene>
<evidence type="ECO:0000313" key="2">
    <source>
        <dbReference type="EMBL" id="GGS50117.1"/>
    </source>
</evidence>
<evidence type="ECO:0000313" key="3">
    <source>
        <dbReference type="Proteomes" id="UP000659767"/>
    </source>
</evidence>
<evidence type="ECO:0000256" key="1">
    <source>
        <dbReference type="SAM" id="MobiDB-lite"/>
    </source>
</evidence>
<accession>A0ABQ2T6S2</accession>